<keyword evidence="4 6" id="KW-0472">Membrane</keyword>
<gene>
    <name evidence="8" type="primary">20215838</name>
    <name evidence="7" type="ORF">HELRODRAFT_80699</name>
</gene>
<reference evidence="7 9" key="2">
    <citation type="journal article" date="2013" name="Nature">
        <title>Insights into bilaterian evolution from three spiralian genomes.</title>
        <authorList>
            <person name="Simakov O."/>
            <person name="Marletaz F."/>
            <person name="Cho S.J."/>
            <person name="Edsinger-Gonzales E."/>
            <person name="Havlak P."/>
            <person name="Hellsten U."/>
            <person name="Kuo D.H."/>
            <person name="Larsson T."/>
            <person name="Lv J."/>
            <person name="Arendt D."/>
            <person name="Savage R."/>
            <person name="Osoegawa K."/>
            <person name="de Jong P."/>
            <person name="Grimwood J."/>
            <person name="Chapman J.A."/>
            <person name="Shapiro H."/>
            <person name="Aerts A."/>
            <person name="Otillar R.P."/>
            <person name="Terry A.Y."/>
            <person name="Boore J.L."/>
            <person name="Grigoriev I.V."/>
            <person name="Lindberg D.R."/>
            <person name="Seaver E.C."/>
            <person name="Weisblat D.A."/>
            <person name="Putnam N.H."/>
            <person name="Rokhsar D.S."/>
        </authorList>
    </citation>
    <scope>NUCLEOTIDE SEQUENCE</scope>
</reference>
<dbReference type="EMBL" id="KB096676">
    <property type="protein sequence ID" value="ESO03061.1"/>
    <property type="molecule type" value="Genomic_DNA"/>
</dbReference>
<keyword evidence="6" id="KW-0407">Ion channel</keyword>
<evidence type="ECO:0000256" key="1">
    <source>
        <dbReference type="ARBA" id="ARBA00004370"/>
    </source>
</evidence>
<dbReference type="GO" id="GO:0005886">
    <property type="term" value="C:plasma membrane"/>
    <property type="evidence" value="ECO:0000318"/>
    <property type="project" value="GO_Central"/>
</dbReference>
<keyword evidence="9" id="KW-1185">Reference proteome</keyword>
<dbReference type="PANTHER" id="PTHR10736">
    <property type="entry name" value="BESTROPHIN"/>
    <property type="match status" value="1"/>
</dbReference>
<keyword evidence="6" id="KW-0869">Chloride channel</keyword>
<dbReference type="GO" id="GO:1902476">
    <property type="term" value="P:chloride transmembrane transport"/>
    <property type="evidence" value="ECO:0000318"/>
    <property type="project" value="GO_Central"/>
</dbReference>
<dbReference type="InParanoid" id="T1G440"/>
<keyword evidence="6" id="KW-0406">Ion transport</keyword>
<dbReference type="HOGENOM" id="CLU_018069_0_1_1"/>
<keyword evidence="6" id="KW-0868">Chloride</keyword>
<dbReference type="InterPro" id="IPR021134">
    <property type="entry name" value="Bestrophin-like"/>
</dbReference>
<keyword evidence="2 6" id="KW-0812">Transmembrane</keyword>
<dbReference type="Pfam" id="PF01062">
    <property type="entry name" value="Bestrophin"/>
    <property type="match status" value="1"/>
</dbReference>
<evidence type="ECO:0000313" key="7">
    <source>
        <dbReference type="EMBL" id="ESO03061.1"/>
    </source>
</evidence>
<dbReference type="CTD" id="20215838"/>
<dbReference type="Proteomes" id="UP000015101">
    <property type="component" value="Unassembled WGS sequence"/>
</dbReference>
<dbReference type="FunCoup" id="T1G440">
    <property type="interactions" value="37"/>
</dbReference>
<sequence>MTVTYSKEVATSNFSCFLKLLSRWRGSIYKLLWKDFIVFAFLYFLLSFVYRFAMNDYQRKVFEMISLYCESNNARIPVAFILGFYVSLIMTRWWNQLALIPWPDHMAMFVTANVQGADERGRMMRRTMVRYICLAFTLTMSCISPAVRKRFPTNDHMVQAGIMTENEKNILEKIPDKYGNFFIPLCWITTLVNRARRENRVKDDMALKTLVAEINEVRRCLATLMVYDWISVPLVYTQVVTWAVYMFFLASLMGKQFLAGKQDMYFPLFTFLEYFFYMGWLKVAECLVNPFGEDEDDFDVNFLIDRNLCVAYTIVDDVHKEQPEMIKDIYWDEQEFEMPYTVASEPFRVQYPHKGSAIDLALDIT</sequence>
<evidence type="ECO:0000313" key="8">
    <source>
        <dbReference type="EnsemblMetazoa" id="HelroP80699"/>
    </source>
</evidence>
<evidence type="ECO:0000256" key="6">
    <source>
        <dbReference type="RuleBase" id="RU363126"/>
    </source>
</evidence>
<evidence type="ECO:0000256" key="3">
    <source>
        <dbReference type="ARBA" id="ARBA00022989"/>
    </source>
</evidence>
<evidence type="ECO:0000256" key="2">
    <source>
        <dbReference type="ARBA" id="ARBA00022692"/>
    </source>
</evidence>
<dbReference type="InterPro" id="IPR000615">
    <property type="entry name" value="Bestrophin"/>
</dbReference>
<dbReference type="GO" id="GO:0034707">
    <property type="term" value="C:chloride channel complex"/>
    <property type="evidence" value="ECO:0007669"/>
    <property type="project" value="UniProtKB-KW"/>
</dbReference>
<dbReference type="KEGG" id="hro:HELRODRAFT_80699"/>
<dbReference type="OMA" id="GQQWTQV"/>
<accession>T1G440</accession>
<feature type="transmembrane region" description="Helical" evidence="6">
    <location>
        <begin position="31"/>
        <end position="54"/>
    </location>
</feature>
<dbReference type="GO" id="GO:0005254">
    <property type="term" value="F:chloride channel activity"/>
    <property type="evidence" value="ECO:0000318"/>
    <property type="project" value="GO_Central"/>
</dbReference>
<reference evidence="9" key="1">
    <citation type="submission" date="2012-12" db="EMBL/GenBank/DDBJ databases">
        <authorList>
            <person name="Hellsten U."/>
            <person name="Grimwood J."/>
            <person name="Chapman J.A."/>
            <person name="Shapiro H."/>
            <person name="Aerts A."/>
            <person name="Otillar R.P."/>
            <person name="Terry A.Y."/>
            <person name="Boore J.L."/>
            <person name="Simakov O."/>
            <person name="Marletaz F."/>
            <person name="Cho S.-J."/>
            <person name="Edsinger-Gonzales E."/>
            <person name="Havlak P."/>
            <person name="Kuo D.-H."/>
            <person name="Larsson T."/>
            <person name="Lv J."/>
            <person name="Arendt D."/>
            <person name="Savage R."/>
            <person name="Osoegawa K."/>
            <person name="de Jong P."/>
            <person name="Lindberg D.R."/>
            <person name="Seaver E.C."/>
            <person name="Weisblat D.A."/>
            <person name="Putnam N.H."/>
            <person name="Grigoriev I.V."/>
            <person name="Rokhsar D.S."/>
        </authorList>
    </citation>
    <scope>NUCLEOTIDE SEQUENCE</scope>
</reference>
<name>T1G440_HELRO</name>
<feature type="transmembrane region" description="Helical" evidence="6">
    <location>
        <begin position="264"/>
        <end position="281"/>
    </location>
</feature>
<keyword evidence="3 6" id="KW-1133">Transmembrane helix</keyword>
<keyword evidence="6" id="KW-1003">Cell membrane</keyword>
<dbReference type="PANTHER" id="PTHR10736:SF65">
    <property type="entry name" value="BESTROPHIN 1, ISOFORM C-RELATED"/>
    <property type="match status" value="1"/>
</dbReference>
<dbReference type="EMBL" id="AMQM01004763">
    <property type="status" value="NOT_ANNOTATED_CDS"/>
    <property type="molecule type" value="Genomic_DNA"/>
</dbReference>
<dbReference type="RefSeq" id="XP_009018754.1">
    <property type="nucleotide sequence ID" value="XM_009020506.1"/>
</dbReference>
<comment type="similarity">
    <text evidence="5 6">Belongs to the anion channel-forming bestrophin (TC 1.A.46) family. Calcium-sensitive chloride channel subfamily.</text>
</comment>
<proteinExistence type="inferred from homology"/>
<evidence type="ECO:0000256" key="5">
    <source>
        <dbReference type="ARBA" id="ARBA00034769"/>
    </source>
</evidence>
<feature type="transmembrane region" description="Helical" evidence="6">
    <location>
        <begin position="74"/>
        <end position="94"/>
    </location>
</feature>
<feature type="transmembrane region" description="Helical" evidence="6">
    <location>
        <begin position="234"/>
        <end position="252"/>
    </location>
</feature>
<dbReference type="OrthoDB" id="201595at2759"/>
<comment type="subcellular location">
    <subcellularLocation>
        <location evidence="6">Cell membrane</location>
        <topology evidence="6">Multi-pass membrane protein</topology>
    </subcellularLocation>
    <subcellularLocation>
        <location evidence="1">Membrane</location>
    </subcellularLocation>
</comment>
<protein>
    <recommendedName>
        <fullName evidence="6">Bestrophin homolog</fullName>
    </recommendedName>
</protein>
<evidence type="ECO:0000256" key="4">
    <source>
        <dbReference type="ARBA" id="ARBA00023136"/>
    </source>
</evidence>
<feature type="transmembrane region" description="Helical" evidence="6">
    <location>
        <begin position="128"/>
        <end position="147"/>
    </location>
</feature>
<keyword evidence="6" id="KW-0813">Transport</keyword>
<dbReference type="EnsemblMetazoa" id="HelroT80699">
    <property type="protein sequence ID" value="HelroP80699"/>
    <property type="gene ID" value="HelroG80699"/>
</dbReference>
<dbReference type="eggNOG" id="KOG3547">
    <property type="taxonomic scope" value="Eukaryota"/>
</dbReference>
<evidence type="ECO:0000313" key="9">
    <source>
        <dbReference type="Proteomes" id="UP000015101"/>
    </source>
</evidence>
<organism evidence="8 9">
    <name type="scientific">Helobdella robusta</name>
    <name type="common">Californian leech</name>
    <dbReference type="NCBI Taxonomy" id="6412"/>
    <lineage>
        <taxon>Eukaryota</taxon>
        <taxon>Metazoa</taxon>
        <taxon>Spiralia</taxon>
        <taxon>Lophotrochozoa</taxon>
        <taxon>Annelida</taxon>
        <taxon>Clitellata</taxon>
        <taxon>Hirudinea</taxon>
        <taxon>Rhynchobdellida</taxon>
        <taxon>Glossiphoniidae</taxon>
        <taxon>Helobdella</taxon>
    </lineage>
</organism>
<dbReference type="GeneID" id="20215838"/>
<comment type="function">
    <text evidence="6">Forms chloride channels.</text>
</comment>
<reference evidence="8" key="3">
    <citation type="submission" date="2015-06" db="UniProtKB">
        <authorList>
            <consortium name="EnsemblMetazoa"/>
        </authorList>
    </citation>
    <scope>IDENTIFICATION</scope>
</reference>
<dbReference type="AlphaFoldDB" id="T1G440"/>